<feature type="domain" description="Exocyst complex component Sec3 PIP2-binding N-terminal" evidence="6">
    <location>
        <begin position="37"/>
        <end position="137"/>
    </location>
</feature>
<feature type="compositionally biased region" description="Basic and acidic residues" evidence="5">
    <location>
        <begin position="784"/>
        <end position="797"/>
    </location>
</feature>
<protein>
    <recommendedName>
        <fullName evidence="6">Exocyst complex component Sec3 PIP2-binding N-terminal domain-containing protein</fullName>
    </recommendedName>
</protein>
<evidence type="ECO:0000256" key="4">
    <source>
        <dbReference type="ARBA" id="ARBA00023054"/>
    </source>
</evidence>
<keyword evidence="4" id="KW-0175">Coiled coil</keyword>
<sequence length="1198" mass="130586">MAQDYSRAISASLFSGQPPQANLVTYVQTFEEQPGSPQLKARFLILAALRDGSLKIHKAKQNPNGSFSIGKTWALEHLQRVQVGKRVIQGRPHRNPARQPLEFTLVINSKRYRYDTELPSSQQAQFLVTLVRCWRKYMAGLVQPYADLVLVGFSVDTGSAAAVGASAPSTSTSAMPTAAAAAAIPSSSGQRSGSTGAPSLAAAHARPSTSNRPSDASFASTPPPSAGLPPPVGALPPSQYPQQQPPPPTMPRASASQASRPVSTASDKSRRAEPAGVPPASASAPSGSNSSRPPTSSYPQAGPGSTIAVPTSTSPSAGKATQPQGSGGLSRFQQLQQAARDRRPSGIAPEEKPVSGAGPKLGAPVVKSTDPNGVGIGIDLAGGKLAPPVGVTSTSTSASTATSAPTSSRPSGPHRQNSTNATTGTNADEVLDSETILANVEEMLEGFEWRGADAGWGAAGSSASGGKSRSKADEMERRLVSELKALEAASIHAIMESDDRVVGVVKQVDDALAELDKMDLMIGLYKTQLNLMTDDIAHIESQNRGLQVQTSNQRALLEEIDKLMSTIHIPDSDMTALTQESLESQQGIERLERAAVSLYKALLSTRDTGASSSERPGTASRLERLIRLFFFYLRADMAAASERVGDYKTKASQFAKRFFDFLTVMLKYQVDQVANPKNPADRPPRGALPRHDKMEDFLGRYCGLMLFIKETDQTRYQQICSAYFSTMSELHRQEIRDVLAHFRGQVRKATEEELEASFAARESPTIRQQSMRRVGTIARNPLESGRREKDQDGKSDGSEVFARAIREIVPHLSREQGFIADFLSITSSDSSITFADYMMLETFFRRGATTHLSQQAQQGKLRDIRTAMELVFGFLEGELKAWIDDVLQKDPLQVVGVLAALDSAASRSVAERNDFAARTLQKQYQRLLAVFEKSTKEQVRSIEHTKLTLKKRKGVVPFVRVFPLFVSRIEGQLDSKVGPSVRKAVDTQYERICATILDCLQQMAKMDGEGQGNEGKDQLNYHVILIENMHHIIAVFSSKQRVPTLAPFVGQAREKYDQNLAAYIRLVLRRPFTRPLDYFAGLEQLLRTTPPTEVSLHSAYTRSALRRVTGELRSKDLRKAIDALYKRVDKHFGGDVVHQAADHTDVLRTVWKACEDEMVRLVTAWKGLIAKCYPDEKSGNIDVGRTEIHTLFANAQAS</sequence>
<evidence type="ECO:0000256" key="5">
    <source>
        <dbReference type="SAM" id="MobiDB-lite"/>
    </source>
</evidence>
<evidence type="ECO:0000313" key="7">
    <source>
        <dbReference type="EMBL" id="POY76696.1"/>
    </source>
</evidence>
<dbReference type="InterPro" id="IPR019160">
    <property type="entry name" value="Sec3_CC"/>
</dbReference>
<feature type="compositionally biased region" description="Pro residues" evidence="5">
    <location>
        <begin position="221"/>
        <end position="234"/>
    </location>
</feature>
<keyword evidence="8" id="KW-1185">Reference proteome</keyword>
<feature type="region of interest" description="Disordered" evidence="5">
    <location>
        <begin position="182"/>
        <end position="430"/>
    </location>
</feature>
<evidence type="ECO:0000313" key="8">
    <source>
        <dbReference type="Proteomes" id="UP000237144"/>
    </source>
</evidence>
<name>A0A2S5BIV3_9BASI</name>
<accession>A0A2S5BIV3</accession>
<evidence type="ECO:0000256" key="2">
    <source>
        <dbReference type="ARBA" id="ARBA00022448"/>
    </source>
</evidence>
<comment type="caution">
    <text evidence="7">The sequence shown here is derived from an EMBL/GenBank/DDBJ whole genome shotgun (WGS) entry which is preliminary data.</text>
</comment>
<dbReference type="Gene3D" id="2.30.29.90">
    <property type="match status" value="1"/>
</dbReference>
<evidence type="ECO:0000256" key="1">
    <source>
        <dbReference type="ARBA" id="ARBA00006518"/>
    </source>
</evidence>
<dbReference type="GO" id="GO:0006893">
    <property type="term" value="P:Golgi to plasma membrane transport"/>
    <property type="evidence" value="ECO:0007669"/>
    <property type="project" value="TreeGrafter"/>
</dbReference>
<dbReference type="AlphaFoldDB" id="A0A2S5BIV3"/>
<feature type="compositionally biased region" description="Low complexity" evidence="5">
    <location>
        <begin position="274"/>
        <end position="299"/>
    </location>
</feature>
<organism evidence="7 8">
    <name type="scientific">Rhodotorula taiwanensis</name>
    <dbReference type="NCBI Taxonomy" id="741276"/>
    <lineage>
        <taxon>Eukaryota</taxon>
        <taxon>Fungi</taxon>
        <taxon>Dikarya</taxon>
        <taxon>Basidiomycota</taxon>
        <taxon>Pucciniomycotina</taxon>
        <taxon>Microbotryomycetes</taxon>
        <taxon>Sporidiobolales</taxon>
        <taxon>Sporidiobolaceae</taxon>
        <taxon>Rhodotorula</taxon>
    </lineage>
</organism>
<dbReference type="GO" id="GO:0000145">
    <property type="term" value="C:exocyst"/>
    <property type="evidence" value="ECO:0007669"/>
    <property type="project" value="InterPro"/>
</dbReference>
<dbReference type="Pfam" id="PF15277">
    <property type="entry name" value="Sec3-PIP2_bind"/>
    <property type="match status" value="1"/>
</dbReference>
<evidence type="ECO:0000259" key="6">
    <source>
        <dbReference type="SMART" id="SM01313"/>
    </source>
</evidence>
<feature type="compositionally biased region" description="Polar residues" evidence="5">
    <location>
        <begin position="414"/>
        <end position="426"/>
    </location>
</feature>
<dbReference type="InterPro" id="IPR048628">
    <property type="entry name" value="Sec3_C"/>
</dbReference>
<dbReference type="GO" id="GO:0005546">
    <property type="term" value="F:phosphatidylinositol-4,5-bisphosphate binding"/>
    <property type="evidence" value="ECO:0007669"/>
    <property type="project" value="TreeGrafter"/>
</dbReference>
<dbReference type="Proteomes" id="UP000237144">
    <property type="component" value="Unassembled WGS sequence"/>
</dbReference>
<keyword evidence="3" id="KW-0268">Exocytosis</keyword>
<gene>
    <name evidence="7" type="ORF">BMF94_0288</name>
</gene>
<dbReference type="Pfam" id="PF09763">
    <property type="entry name" value="Sec3_CC"/>
    <property type="match status" value="1"/>
</dbReference>
<reference evidence="7 8" key="1">
    <citation type="journal article" date="2018" name="Front. Microbiol.">
        <title>Prospects for Fungal Bioremediation of Acidic Radioactive Waste Sites: Characterization and Genome Sequence of Rhodotorula taiwanensis MD1149.</title>
        <authorList>
            <person name="Tkavc R."/>
            <person name="Matrosova V.Y."/>
            <person name="Grichenko O.E."/>
            <person name="Gostincar C."/>
            <person name="Volpe R.P."/>
            <person name="Klimenkova P."/>
            <person name="Gaidamakova E.K."/>
            <person name="Zhou C.E."/>
            <person name="Stewart B.J."/>
            <person name="Lyman M.G."/>
            <person name="Malfatti S.A."/>
            <person name="Rubinfeld B."/>
            <person name="Courtot M."/>
            <person name="Singh J."/>
            <person name="Dalgard C.L."/>
            <person name="Hamilton T."/>
            <person name="Frey K.G."/>
            <person name="Gunde-Cimerman N."/>
            <person name="Dugan L."/>
            <person name="Daly M.J."/>
        </authorList>
    </citation>
    <scope>NUCLEOTIDE SEQUENCE [LARGE SCALE GENOMIC DNA]</scope>
    <source>
        <strain evidence="7 8">MD1149</strain>
    </source>
</reference>
<proteinExistence type="inferred from homology"/>
<feature type="compositionally biased region" description="Low complexity" evidence="5">
    <location>
        <begin position="386"/>
        <end position="413"/>
    </location>
</feature>
<feature type="compositionally biased region" description="Polar residues" evidence="5">
    <location>
        <begin position="207"/>
        <end position="220"/>
    </location>
</feature>
<dbReference type="Pfam" id="PF20654">
    <property type="entry name" value="Sec3_C-term"/>
    <property type="match status" value="1"/>
</dbReference>
<dbReference type="STRING" id="741276.A0A2S5BIV3"/>
<dbReference type="EMBL" id="PJQD01000002">
    <property type="protein sequence ID" value="POY76696.1"/>
    <property type="molecule type" value="Genomic_DNA"/>
</dbReference>
<feature type="region of interest" description="Disordered" evidence="5">
    <location>
        <begin position="777"/>
        <end position="797"/>
    </location>
</feature>
<feature type="compositionally biased region" description="Basic and acidic residues" evidence="5">
    <location>
        <begin position="339"/>
        <end position="353"/>
    </location>
</feature>
<dbReference type="PANTHER" id="PTHR16092">
    <property type="entry name" value="SEC3/SYNTAXIN-RELATED"/>
    <property type="match status" value="1"/>
</dbReference>
<feature type="compositionally biased region" description="Polar residues" evidence="5">
    <location>
        <begin position="308"/>
        <end position="324"/>
    </location>
</feature>
<feature type="compositionally biased region" description="Polar residues" evidence="5">
    <location>
        <begin position="254"/>
        <end position="266"/>
    </location>
</feature>
<evidence type="ECO:0000256" key="3">
    <source>
        <dbReference type="ARBA" id="ARBA00022483"/>
    </source>
</evidence>
<dbReference type="OrthoDB" id="27109at2759"/>
<comment type="similarity">
    <text evidence="1">Belongs to the SEC3 family.</text>
</comment>
<dbReference type="SMART" id="SM01313">
    <property type="entry name" value="Sec3-PIP2_bind"/>
    <property type="match status" value="1"/>
</dbReference>
<dbReference type="GO" id="GO:0006887">
    <property type="term" value="P:exocytosis"/>
    <property type="evidence" value="ECO:0007669"/>
    <property type="project" value="UniProtKB-KW"/>
</dbReference>
<dbReference type="PANTHER" id="PTHR16092:SF14">
    <property type="entry name" value="EXOCYST COMPLEX COMPONENT 1 ISOFORM X1"/>
    <property type="match status" value="1"/>
</dbReference>
<keyword evidence="2" id="KW-0813">Transport</keyword>
<dbReference type="GO" id="GO:0005886">
    <property type="term" value="C:plasma membrane"/>
    <property type="evidence" value="ECO:0007669"/>
    <property type="project" value="TreeGrafter"/>
</dbReference>
<dbReference type="InterPro" id="IPR028258">
    <property type="entry name" value="Sec3-PIP2_bind"/>
</dbReference>